<dbReference type="EMBL" id="CAJHOE010000004">
    <property type="protein sequence ID" value="CAD7288862.1"/>
    <property type="molecule type" value="Genomic_DNA"/>
</dbReference>
<dbReference type="InterPro" id="IPR004087">
    <property type="entry name" value="KH_dom"/>
</dbReference>
<feature type="binding site" evidence="7">
    <location>
        <position position="515"/>
    </location>
    <ligand>
        <name>Mg(2+)</name>
        <dbReference type="ChEBI" id="CHEBI:18420"/>
    </ligand>
</feature>
<organism evidence="9 10">
    <name type="scientific">Campylobacter suis</name>
    <dbReference type="NCBI Taxonomy" id="2790657"/>
    <lineage>
        <taxon>Bacteria</taxon>
        <taxon>Pseudomonadati</taxon>
        <taxon>Campylobacterota</taxon>
        <taxon>Epsilonproteobacteria</taxon>
        <taxon>Campylobacterales</taxon>
        <taxon>Campylobacteraceae</taxon>
        <taxon>Campylobacter</taxon>
    </lineage>
</organism>
<accession>A0ABM8Q7L2</accession>
<evidence type="ECO:0000259" key="8">
    <source>
        <dbReference type="PROSITE" id="PS50126"/>
    </source>
</evidence>
<dbReference type="GO" id="GO:0004654">
    <property type="term" value="F:polyribonucleotide nucleotidyltransferase activity"/>
    <property type="evidence" value="ECO:0007669"/>
    <property type="project" value="UniProtKB-EC"/>
</dbReference>
<keyword evidence="3 7" id="KW-0808">Transferase</keyword>
<keyword evidence="6 7" id="KW-0694">RNA-binding</keyword>
<dbReference type="Pfam" id="PF00575">
    <property type="entry name" value="S1"/>
    <property type="match status" value="1"/>
</dbReference>
<dbReference type="SMART" id="SM00316">
    <property type="entry name" value="S1"/>
    <property type="match status" value="1"/>
</dbReference>
<protein>
    <recommendedName>
        <fullName evidence="7">Polyribonucleotide nucleotidyltransferase</fullName>
        <ecNumber evidence="7">2.7.7.8</ecNumber>
    </recommendedName>
    <alternativeName>
        <fullName evidence="7">Polynucleotide phosphorylase</fullName>
        <shortName evidence="7">PNPase</shortName>
    </alternativeName>
</protein>
<comment type="subcellular location">
    <subcellularLocation>
        <location evidence="7">Cytoplasm</location>
    </subcellularLocation>
</comment>
<dbReference type="SUPFAM" id="SSF50249">
    <property type="entry name" value="Nucleic acid-binding proteins"/>
    <property type="match status" value="1"/>
</dbReference>
<dbReference type="PIRSF" id="PIRSF005499">
    <property type="entry name" value="PNPase"/>
    <property type="match status" value="1"/>
</dbReference>
<dbReference type="SUPFAM" id="SSF54791">
    <property type="entry name" value="Eukaryotic type KH-domain (KH-domain type I)"/>
    <property type="match status" value="1"/>
</dbReference>
<dbReference type="InterPro" id="IPR036612">
    <property type="entry name" value="KH_dom_type_1_sf"/>
</dbReference>
<dbReference type="InterPro" id="IPR020568">
    <property type="entry name" value="Ribosomal_Su5_D2-typ_SF"/>
</dbReference>
<dbReference type="HAMAP" id="MF_01595">
    <property type="entry name" value="PNPase"/>
    <property type="match status" value="1"/>
</dbReference>
<evidence type="ECO:0000256" key="5">
    <source>
        <dbReference type="ARBA" id="ARBA00022842"/>
    </source>
</evidence>
<dbReference type="SUPFAM" id="SSF55666">
    <property type="entry name" value="Ribonuclease PH domain 2-like"/>
    <property type="match status" value="2"/>
</dbReference>
<dbReference type="Pfam" id="PF03726">
    <property type="entry name" value="PNPase"/>
    <property type="match status" value="1"/>
</dbReference>
<keyword evidence="2 7" id="KW-0963">Cytoplasm</keyword>
<evidence type="ECO:0000256" key="4">
    <source>
        <dbReference type="ARBA" id="ARBA00022695"/>
    </source>
</evidence>
<reference evidence="9 10" key="1">
    <citation type="submission" date="2020-11" db="EMBL/GenBank/DDBJ databases">
        <authorList>
            <person name="Peeters C."/>
        </authorList>
    </citation>
    <scope>NUCLEOTIDE SEQUENCE [LARGE SCALE GENOMIC DNA]</scope>
    <source>
        <strain evidence="9 10">LMG 8286</strain>
    </source>
</reference>
<dbReference type="Pfam" id="PF03725">
    <property type="entry name" value="RNase_PH_C"/>
    <property type="match status" value="2"/>
</dbReference>
<proteinExistence type="inferred from homology"/>
<dbReference type="InterPro" id="IPR012340">
    <property type="entry name" value="NA-bd_OB-fold"/>
</dbReference>
<dbReference type="NCBIfam" id="NF008805">
    <property type="entry name" value="PRK11824.1"/>
    <property type="match status" value="1"/>
</dbReference>
<dbReference type="Gene3D" id="3.30.1370.10">
    <property type="entry name" value="K Homology domain, type 1"/>
    <property type="match status" value="1"/>
</dbReference>
<dbReference type="RefSeq" id="WP_230057305.1">
    <property type="nucleotide sequence ID" value="NZ_CAJHOE010000004.1"/>
</dbReference>
<dbReference type="InterPro" id="IPR012162">
    <property type="entry name" value="PNPase"/>
</dbReference>
<dbReference type="SMART" id="SM00322">
    <property type="entry name" value="KH"/>
    <property type="match status" value="1"/>
</dbReference>
<comment type="caution">
    <text evidence="9">The sequence shown here is derived from an EMBL/GenBank/DDBJ whole genome shotgun (WGS) entry which is preliminary data.</text>
</comment>
<evidence type="ECO:0000313" key="10">
    <source>
        <dbReference type="Proteomes" id="UP000789359"/>
    </source>
</evidence>
<evidence type="ECO:0000256" key="1">
    <source>
        <dbReference type="ARBA" id="ARBA00007404"/>
    </source>
</evidence>
<comment type="similarity">
    <text evidence="1 7">Belongs to the polyribonucleotide nucleotidyltransferase family.</text>
</comment>
<dbReference type="Pfam" id="PF01138">
    <property type="entry name" value="RNase_PH"/>
    <property type="match status" value="2"/>
</dbReference>
<comment type="function">
    <text evidence="7">Involved in mRNA degradation. Catalyzes the phosphorolysis of single-stranded polyribonucleotides processively in the 3'- to 5'-direction.</text>
</comment>
<keyword evidence="7" id="KW-0479">Metal-binding</keyword>
<dbReference type="SUPFAM" id="SSF54211">
    <property type="entry name" value="Ribosomal protein S5 domain 2-like"/>
    <property type="match status" value="2"/>
</dbReference>
<dbReference type="InterPro" id="IPR036345">
    <property type="entry name" value="ExoRNase_PH_dom2_sf"/>
</dbReference>
<keyword evidence="10" id="KW-1185">Reference proteome</keyword>
<dbReference type="PANTHER" id="PTHR11252">
    <property type="entry name" value="POLYRIBONUCLEOTIDE NUCLEOTIDYLTRANSFERASE"/>
    <property type="match status" value="1"/>
</dbReference>
<comment type="catalytic activity">
    <reaction evidence="7">
        <text>RNA(n+1) + phosphate = RNA(n) + a ribonucleoside 5'-diphosphate</text>
        <dbReference type="Rhea" id="RHEA:22096"/>
        <dbReference type="Rhea" id="RHEA-COMP:14527"/>
        <dbReference type="Rhea" id="RHEA-COMP:17342"/>
        <dbReference type="ChEBI" id="CHEBI:43474"/>
        <dbReference type="ChEBI" id="CHEBI:57930"/>
        <dbReference type="ChEBI" id="CHEBI:140395"/>
        <dbReference type="EC" id="2.7.7.8"/>
    </reaction>
</comment>
<keyword evidence="5 7" id="KW-0460">Magnesium</keyword>
<dbReference type="InterPro" id="IPR001247">
    <property type="entry name" value="ExoRNase_PH_dom1"/>
</dbReference>
<dbReference type="Gene3D" id="3.30.230.70">
    <property type="entry name" value="GHMP Kinase, N-terminal domain"/>
    <property type="match status" value="2"/>
</dbReference>
<dbReference type="EC" id="2.7.7.8" evidence="7"/>
<dbReference type="PROSITE" id="PS50084">
    <property type="entry name" value="KH_TYPE_1"/>
    <property type="match status" value="1"/>
</dbReference>
<dbReference type="PANTHER" id="PTHR11252:SF0">
    <property type="entry name" value="POLYRIBONUCLEOTIDE NUCLEOTIDYLTRANSFERASE 1, MITOCHONDRIAL"/>
    <property type="match status" value="1"/>
</dbReference>
<dbReference type="InterPro" id="IPR003029">
    <property type="entry name" value="S1_domain"/>
</dbReference>
<dbReference type="InterPro" id="IPR015848">
    <property type="entry name" value="PNPase_PH_RNA-bd_bac/org-type"/>
</dbReference>
<keyword evidence="4 7" id="KW-0548">Nucleotidyltransferase</keyword>
<sequence length="733" mass="80419">MQYSIDVNNQVQIFDLNKVAKQAAGAVMLRVKNTVILATVAREETQVSEDFLPLTVQYLEKSYAAGRIPGGYVKRETKPGDFETLTSRIIDRSLRPLFPKGYAYPTQIVVMVLSADPEVDLQVVSLNAASVALYLSDIPVNRPVCGVRIGEIDGEFVINPSNSELKKSALDLYVAGTKDELLMIEMRSLPQEKEQILPVMAIDPIIDVSLNNGFALTQEMNEFSEDKMIEAIDIASKAILRTSNAYEEAFNEHRKADAILELKPEIENENVAIYIDKMYKNDVKNAINQMAKSERASELSKIVKQILDDEVAINEGWDESVVSNVLSKYKKKLVREQIINERKRADGRALDEIRPISIETNILPNAHGSCLFTRGQTQALVVATLGTDSDAQMYDVLTEKGALSEKFMFNYNFPGFSVGEASPIKAPGRRELGHGNLAKRALTPSIEIHSPYTIRLVSEILESNGSSSMASVCGGALALRAAGVDTTKLVAGIAMGLVFEGDKHAVLSDIMGLEDHDGDMDFKVAGTNEGITALQMDIKLGGISLEVLKEALEQAKRGRAHILNLMQKANDEISVNDEILPKLELFNIDPSKIVDIIGQAGKTIKEIIEKFEVSIDLDREKGEVKIAGGAKKNVDAAKDYIIQITQKESKFGSKRGGHDRRDKDKPKPVFNIGDEFNGTVKSVVDFGVFVELKDGVDGLLHISKIKSPLKAGDSVKVVVSEQKGNKISLSLAE</sequence>
<feature type="binding site" evidence="7">
    <location>
        <position position="521"/>
    </location>
    <ligand>
        <name>Mg(2+)</name>
        <dbReference type="ChEBI" id="CHEBI:18420"/>
    </ligand>
</feature>
<dbReference type="CDD" id="cd11364">
    <property type="entry name" value="RNase_PH_PNPase_2"/>
    <property type="match status" value="1"/>
</dbReference>
<gene>
    <name evidence="7 9" type="primary">pnp</name>
    <name evidence="9" type="ORF">LMG8286_01563</name>
</gene>
<dbReference type="InterPro" id="IPR004088">
    <property type="entry name" value="KH_dom_type_1"/>
</dbReference>
<feature type="domain" description="S1 motif" evidence="8">
    <location>
        <begin position="673"/>
        <end position="732"/>
    </location>
</feature>
<name>A0ABM8Q7L2_9BACT</name>
<dbReference type="InterPro" id="IPR015847">
    <property type="entry name" value="ExoRNase_PH_dom2"/>
</dbReference>
<evidence type="ECO:0000256" key="6">
    <source>
        <dbReference type="ARBA" id="ARBA00022884"/>
    </source>
</evidence>
<evidence type="ECO:0000256" key="7">
    <source>
        <dbReference type="HAMAP-Rule" id="MF_01595"/>
    </source>
</evidence>
<evidence type="ECO:0000256" key="3">
    <source>
        <dbReference type="ARBA" id="ARBA00022679"/>
    </source>
</evidence>
<dbReference type="InterPro" id="IPR027408">
    <property type="entry name" value="PNPase/RNase_PH_dom_sf"/>
</dbReference>
<dbReference type="Pfam" id="PF00013">
    <property type="entry name" value="KH_1"/>
    <property type="match status" value="1"/>
</dbReference>
<dbReference type="PROSITE" id="PS50126">
    <property type="entry name" value="S1"/>
    <property type="match status" value="1"/>
</dbReference>
<comment type="cofactor">
    <cofactor evidence="7">
        <name>Mg(2+)</name>
        <dbReference type="ChEBI" id="CHEBI:18420"/>
    </cofactor>
</comment>
<evidence type="ECO:0000256" key="2">
    <source>
        <dbReference type="ARBA" id="ARBA00022490"/>
    </source>
</evidence>
<dbReference type="Proteomes" id="UP000789359">
    <property type="component" value="Unassembled WGS sequence"/>
</dbReference>
<dbReference type="Gene3D" id="2.40.50.140">
    <property type="entry name" value="Nucleic acid-binding proteins"/>
    <property type="match status" value="1"/>
</dbReference>
<evidence type="ECO:0000313" key="9">
    <source>
        <dbReference type="EMBL" id="CAD7288862.1"/>
    </source>
</evidence>
<dbReference type="CDD" id="cd02393">
    <property type="entry name" value="KH-I_PNPase"/>
    <property type="match status" value="1"/>
</dbReference>